<evidence type="ECO:0000313" key="9">
    <source>
        <dbReference type="Proteomes" id="UP001500067"/>
    </source>
</evidence>
<evidence type="ECO:0000256" key="1">
    <source>
        <dbReference type="ARBA" id="ARBA00004442"/>
    </source>
</evidence>
<keyword evidence="9" id="KW-1185">Reference proteome</keyword>
<accession>A0ABP8NH80</accession>
<keyword evidence="5" id="KW-0812">Transmembrane</keyword>
<comment type="subcellular location">
    <subcellularLocation>
        <location evidence="1">Cell outer membrane</location>
    </subcellularLocation>
</comment>
<dbReference type="Pfam" id="PF02321">
    <property type="entry name" value="OEP"/>
    <property type="match status" value="2"/>
</dbReference>
<keyword evidence="6" id="KW-0472">Membrane</keyword>
<evidence type="ECO:0000256" key="6">
    <source>
        <dbReference type="ARBA" id="ARBA00023136"/>
    </source>
</evidence>
<evidence type="ECO:0000256" key="7">
    <source>
        <dbReference type="ARBA" id="ARBA00023237"/>
    </source>
</evidence>
<dbReference type="Gene3D" id="1.20.1600.10">
    <property type="entry name" value="Outer membrane efflux proteins (OEP)"/>
    <property type="match status" value="1"/>
</dbReference>
<evidence type="ECO:0000313" key="8">
    <source>
        <dbReference type="EMBL" id="GAA4467317.1"/>
    </source>
</evidence>
<reference evidence="9" key="1">
    <citation type="journal article" date="2019" name="Int. J. Syst. Evol. Microbiol.">
        <title>The Global Catalogue of Microorganisms (GCM) 10K type strain sequencing project: providing services to taxonomists for standard genome sequencing and annotation.</title>
        <authorList>
            <consortium name="The Broad Institute Genomics Platform"/>
            <consortium name="The Broad Institute Genome Sequencing Center for Infectious Disease"/>
            <person name="Wu L."/>
            <person name="Ma J."/>
        </authorList>
    </citation>
    <scope>NUCLEOTIDE SEQUENCE [LARGE SCALE GENOMIC DNA]</scope>
    <source>
        <strain evidence="9">JCM 32105</strain>
    </source>
</reference>
<evidence type="ECO:0000256" key="3">
    <source>
        <dbReference type="ARBA" id="ARBA00022448"/>
    </source>
</evidence>
<dbReference type="Proteomes" id="UP001500067">
    <property type="component" value="Unassembled WGS sequence"/>
</dbReference>
<evidence type="ECO:0000256" key="2">
    <source>
        <dbReference type="ARBA" id="ARBA00007613"/>
    </source>
</evidence>
<proteinExistence type="inferred from homology"/>
<dbReference type="PANTHER" id="PTHR30026">
    <property type="entry name" value="OUTER MEMBRANE PROTEIN TOLC"/>
    <property type="match status" value="1"/>
</dbReference>
<name>A0ABP8NH80_9BACT</name>
<dbReference type="InterPro" id="IPR051906">
    <property type="entry name" value="TolC-like"/>
</dbReference>
<evidence type="ECO:0000256" key="5">
    <source>
        <dbReference type="ARBA" id="ARBA00022692"/>
    </source>
</evidence>
<dbReference type="PANTHER" id="PTHR30026:SF20">
    <property type="entry name" value="OUTER MEMBRANE PROTEIN TOLC"/>
    <property type="match status" value="1"/>
</dbReference>
<gene>
    <name evidence="8" type="ORF">GCM10023093_23010</name>
</gene>
<comment type="similarity">
    <text evidence="2">Belongs to the outer membrane factor (OMF) (TC 1.B.17) family.</text>
</comment>
<keyword evidence="7" id="KW-0998">Cell outer membrane</keyword>
<dbReference type="SUPFAM" id="SSF56954">
    <property type="entry name" value="Outer membrane efflux proteins (OEP)"/>
    <property type="match status" value="1"/>
</dbReference>
<evidence type="ECO:0000256" key="4">
    <source>
        <dbReference type="ARBA" id="ARBA00022452"/>
    </source>
</evidence>
<dbReference type="EMBL" id="BAABFA010000015">
    <property type="protein sequence ID" value="GAA4467317.1"/>
    <property type="molecule type" value="Genomic_DNA"/>
</dbReference>
<comment type="caution">
    <text evidence="8">The sequence shown here is derived from an EMBL/GenBank/DDBJ whole genome shotgun (WGS) entry which is preliminary data.</text>
</comment>
<protein>
    <submittedName>
        <fullName evidence="8">TolC family protein</fullName>
    </submittedName>
</protein>
<keyword evidence="4" id="KW-1134">Transmembrane beta strand</keyword>
<dbReference type="InterPro" id="IPR003423">
    <property type="entry name" value="OMP_efflux"/>
</dbReference>
<organism evidence="8 9">
    <name type="scientific">Nemorincola caseinilytica</name>
    <dbReference type="NCBI Taxonomy" id="2054315"/>
    <lineage>
        <taxon>Bacteria</taxon>
        <taxon>Pseudomonadati</taxon>
        <taxon>Bacteroidota</taxon>
        <taxon>Chitinophagia</taxon>
        <taxon>Chitinophagales</taxon>
        <taxon>Chitinophagaceae</taxon>
        <taxon>Nemorincola</taxon>
    </lineage>
</organism>
<sequence length="447" mass="49469">MRYAIDHNITIRQDSLNARLARYALRQSELSQIPSLNASASYGRSFGRSINPTTNQFVESTYDFLGPSASSNVLLFGWMQVRNTIARNKYSLEAALADLDQRRDDIALNVANGYLAALLAQEQINVARSQVDLSMALLDQTRAFAGAGRLPELNVAQQESQLATDSANLINAIASYNSSILDLKTLLNLDFGEPMVLQAPEVAADDQLRITVTQPEEIFLTARSHFGSIRGNQLRVAAAEKGLAAAKSGLYPQLSLSYQVGTNFASNFQRIAGYGDTLVAPTANFLQFNNDRIPIFQYIQMPTVENTPFGDQIKNNVRQSVVLNLNVPIFNGWQTRYGVKQAQVNLASAQLAEYNAELVLKQSVYKAHNDAFNAVQRYNAARRADDAAKRALDFAKKRYDLGLTSTVDLLVTKNSEFAAASNLVGAKYQLLFRLKVIEYYQGKELKL</sequence>
<keyword evidence="3" id="KW-0813">Transport</keyword>